<keyword evidence="2" id="KW-1185">Reference proteome</keyword>
<dbReference type="EMBL" id="JABKAU010000001">
    <property type="protein sequence ID" value="NVO29758.1"/>
    <property type="molecule type" value="Genomic_DNA"/>
</dbReference>
<organism evidence="1 2">
    <name type="scientific">Hymenobacter lapidiphilus</name>
    <dbReference type="NCBI Taxonomy" id="2608003"/>
    <lineage>
        <taxon>Bacteria</taxon>
        <taxon>Pseudomonadati</taxon>
        <taxon>Bacteroidota</taxon>
        <taxon>Cytophagia</taxon>
        <taxon>Cytophagales</taxon>
        <taxon>Hymenobacteraceae</taxon>
        <taxon>Hymenobacter</taxon>
    </lineage>
</organism>
<name>A0A7Y7U3V1_9BACT</name>
<dbReference type="RefSeq" id="WP_176906472.1">
    <property type="nucleotide sequence ID" value="NZ_JABKAU010000001.1"/>
</dbReference>
<comment type="caution">
    <text evidence="1">The sequence shown here is derived from an EMBL/GenBank/DDBJ whole genome shotgun (WGS) entry which is preliminary data.</text>
</comment>
<proteinExistence type="predicted"/>
<accession>A0A7Y7U3V1</accession>
<gene>
    <name evidence="1" type="ORF">HW554_00955</name>
</gene>
<evidence type="ECO:0000313" key="2">
    <source>
        <dbReference type="Proteomes" id="UP000565521"/>
    </source>
</evidence>
<dbReference type="Proteomes" id="UP000565521">
    <property type="component" value="Unassembled WGS sequence"/>
</dbReference>
<reference evidence="1 2" key="1">
    <citation type="submission" date="2020-05" db="EMBL/GenBank/DDBJ databases">
        <title>Hymenobacter terrestris sp. nov. and Hymenobacter lapidiphilus sp. nov., isolated from regoliths in Antarctica.</title>
        <authorList>
            <person name="Sedlacek I."/>
            <person name="Pantucek R."/>
            <person name="Zeman M."/>
            <person name="Holochova P."/>
            <person name="Kralova S."/>
            <person name="Stankova E."/>
            <person name="Sedo O."/>
            <person name="Micenkova L."/>
            <person name="Svec P."/>
            <person name="Gupta V."/>
            <person name="Sood U."/>
            <person name="Korpole U.S."/>
            <person name="Lal R."/>
        </authorList>
    </citation>
    <scope>NUCLEOTIDE SEQUENCE [LARGE SCALE GENOMIC DNA]</scope>
    <source>
        <strain evidence="1 2">P5342</strain>
    </source>
</reference>
<evidence type="ECO:0000313" key="1">
    <source>
        <dbReference type="EMBL" id="NVO29758.1"/>
    </source>
</evidence>
<protein>
    <submittedName>
        <fullName evidence="1">Uncharacterized protein</fullName>
    </submittedName>
</protein>
<dbReference type="AlphaFoldDB" id="A0A7Y7U3V1"/>
<sequence length="237" mass="27529">MKYYLGGYYLMQIQPIEFGSEKNQRVLTCSTCINNSLFDSWSFSWATTFKRDLKKVKQDYLIDEEAINSIRLWVDSNFDGEPKNVGWPNVFSTIQAAKTYHKVYFSHLRDIKLFALYFNESEATALIEEFKPTFENQGLIGLVDTLQNRIVEDQSINQQIVGYDLIGVEIGGDFHTFHCHTNEVDLITMFKLEMNEYGLFEENENLSNALNYMNDEDNGFEPVPWFLVKVKALCELA</sequence>